<dbReference type="PATRIC" id="fig|1415166.3.peg.6142"/>
<reference evidence="1 2" key="1">
    <citation type="journal article" date="2014" name="Appl. Environ. Microbiol.">
        <title>Insights into the Microbial Degradation of Rubber and Gutta-Percha by Analysis of the Complete Genome of Nocardia nova SH22a.</title>
        <authorList>
            <person name="Luo Q."/>
            <person name="Hiessl S."/>
            <person name="Poehlein A."/>
            <person name="Daniel R."/>
            <person name="Steinbuchel A."/>
        </authorList>
    </citation>
    <scope>NUCLEOTIDE SEQUENCE [LARGE SCALE GENOMIC DNA]</scope>
    <source>
        <strain evidence="1">SH22a</strain>
    </source>
</reference>
<accession>W5TP56</accession>
<organism evidence="1 2">
    <name type="scientific">Nocardia nova SH22a</name>
    <dbReference type="NCBI Taxonomy" id="1415166"/>
    <lineage>
        <taxon>Bacteria</taxon>
        <taxon>Bacillati</taxon>
        <taxon>Actinomycetota</taxon>
        <taxon>Actinomycetes</taxon>
        <taxon>Mycobacteriales</taxon>
        <taxon>Nocardiaceae</taxon>
        <taxon>Nocardia</taxon>
    </lineage>
</organism>
<dbReference type="AlphaFoldDB" id="W5TP56"/>
<protein>
    <submittedName>
        <fullName evidence="1">Uncharacterized protein</fullName>
    </submittedName>
</protein>
<keyword evidence="2" id="KW-1185">Reference proteome</keyword>
<dbReference type="Proteomes" id="UP000019150">
    <property type="component" value="Chromosome"/>
</dbReference>
<gene>
    <name evidence="1" type="ORF">NONO_c59620</name>
</gene>
<dbReference type="KEGG" id="nno:NONO_c59620"/>
<proteinExistence type="predicted"/>
<evidence type="ECO:0000313" key="2">
    <source>
        <dbReference type="Proteomes" id="UP000019150"/>
    </source>
</evidence>
<dbReference type="EMBL" id="CP006850">
    <property type="protein sequence ID" value="AHH20738.1"/>
    <property type="molecule type" value="Genomic_DNA"/>
</dbReference>
<evidence type="ECO:0000313" key="1">
    <source>
        <dbReference type="EMBL" id="AHH20738.1"/>
    </source>
</evidence>
<name>W5TP56_9NOCA</name>
<dbReference type="HOGENOM" id="CLU_2789759_0_0_11"/>
<sequence>MSRMWTALLVNDPGDDQDYIEVEGDTIGEAADRARALFRNSGWAEVTIFGDGGPLVIALDDAEAGGTS</sequence>
<dbReference type="STRING" id="1415166.NONO_c59620"/>